<dbReference type="EMBL" id="BONF01000026">
    <property type="protein sequence ID" value="GIF83011.1"/>
    <property type="molecule type" value="Genomic_DNA"/>
</dbReference>
<reference evidence="2 3" key="1">
    <citation type="submission" date="2021-01" db="EMBL/GenBank/DDBJ databases">
        <title>Whole genome shotgun sequence of Catellatospora bangladeshensis NBRC 107357.</title>
        <authorList>
            <person name="Komaki H."/>
            <person name="Tamura T."/>
        </authorList>
    </citation>
    <scope>NUCLEOTIDE SEQUENCE [LARGE SCALE GENOMIC DNA]</scope>
    <source>
        <strain evidence="2 3">NBRC 107357</strain>
    </source>
</reference>
<protein>
    <recommendedName>
        <fullName evidence="4">Alpha/beta hydrolase</fullName>
    </recommendedName>
</protein>
<sequence>MIRRAALVLALAATLAAAPAATATAAAPGVVEVSNTVDIRCAFYTMRANADWYFPSGTPRGLVYLQHGFSRSNGNMQDLAEHYAAAGFVVFAPTLPSANLYGCTVNNIGNNTDFLNNVADLLGKATDPTDKLGRSFADARTKAGRAGLGLPTTYVLSGHSAGGEVASYVANRLRTTYPAQFGRVKALVLLDPVKSPVGSSTVDAFRGLRTTGLPMYAISSPPYLANSDASGTVALTSEVPRPFLGVRLTSGCHCDAEGGSTDGLCTLTSGTPQAKNVTALQTLAVAWAVDGAAGSTTPTYYPGGAYYDGLLASGTTQTLSGV</sequence>
<dbReference type="Gene3D" id="3.40.50.1820">
    <property type="entry name" value="alpha/beta hydrolase"/>
    <property type="match status" value="1"/>
</dbReference>
<keyword evidence="1" id="KW-0732">Signal</keyword>
<accession>A0A8J3JLT3</accession>
<evidence type="ECO:0008006" key="4">
    <source>
        <dbReference type="Google" id="ProtNLM"/>
    </source>
</evidence>
<dbReference type="PANTHER" id="PTHR33428">
    <property type="entry name" value="CHLOROPHYLLASE-2, CHLOROPLASTIC"/>
    <property type="match status" value="1"/>
</dbReference>
<evidence type="ECO:0000313" key="3">
    <source>
        <dbReference type="Proteomes" id="UP000601223"/>
    </source>
</evidence>
<dbReference type="RefSeq" id="WP_239125934.1">
    <property type="nucleotide sequence ID" value="NZ_BONF01000026.1"/>
</dbReference>
<dbReference type="AlphaFoldDB" id="A0A8J3JLT3"/>
<dbReference type="Proteomes" id="UP000601223">
    <property type="component" value="Unassembled WGS sequence"/>
</dbReference>
<evidence type="ECO:0000256" key="1">
    <source>
        <dbReference type="SAM" id="SignalP"/>
    </source>
</evidence>
<gene>
    <name evidence="2" type="ORF">Cba03nite_43600</name>
</gene>
<dbReference type="InterPro" id="IPR029058">
    <property type="entry name" value="AB_hydrolase_fold"/>
</dbReference>
<feature type="signal peptide" evidence="1">
    <location>
        <begin position="1"/>
        <end position="25"/>
    </location>
</feature>
<dbReference type="PANTHER" id="PTHR33428:SF14">
    <property type="entry name" value="CARBOXYLESTERASE TYPE B DOMAIN-CONTAINING PROTEIN"/>
    <property type="match status" value="1"/>
</dbReference>
<evidence type="ECO:0000313" key="2">
    <source>
        <dbReference type="EMBL" id="GIF83011.1"/>
    </source>
</evidence>
<proteinExistence type="predicted"/>
<feature type="chain" id="PRO_5039534248" description="Alpha/beta hydrolase" evidence="1">
    <location>
        <begin position="26"/>
        <end position="322"/>
    </location>
</feature>
<keyword evidence="3" id="KW-1185">Reference proteome</keyword>
<comment type="caution">
    <text evidence="2">The sequence shown here is derived from an EMBL/GenBank/DDBJ whole genome shotgun (WGS) entry which is preliminary data.</text>
</comment>
<dbReference type="SUPFAM" id="SSF53474">
    <property type="entry name" value="alpha/beta-Hydrolases"/>
    <property type="match status" value="1"/>
</dbReference>
<organism evidence="2 3">
    <name type="scientific">Catellatospora bangladeshensis</name>
    <dbReference type="NCBI Taxonomy" id="310355"/>
    <lineage>
        <taxon>Bacteria</taxon>
        <taxon>Bacillati</taxon>
        <taxon>Actinomycetota</taxon>
        <taxon>Actinomycetes</taxon>
        <taxon>Micromonosporales</taxon>
        <taxon>Micromonosporaceae</taxon>
        <taxon>Catellatospora</taxon>
    </lineage>
</organism>
<name>A0A8J3JLT3_9ACTN</name>